<gene>
    <name evidence="2" type="ORF">CMEL01_06632</name>
</gene>
<feature type="region of interest" description="Disordered" evidence="1">
    <location>
        <begin position="1"/>
        <end position="21"/>
    </location>
</feature>
<organism evidence="2 3">
    <name type="scientific">Colletotrichum melonis</name>
    <dbReference type="NCBI Taxonomy" id="1209925"/>
    <lineage>
        <taxon>Eukaryota</taxon>
        <taxon>Fungi</taxon>
        <taxon>Dikarya</taxon>
        <taxon>Ascomycota</taxon>
        <taxon>Pezizomycotina</taxon>
        <taxon>Sordariomycetes</taxon>
        <taxon>Hypocreomycetidae</taxon>
        <taxon>Glomerellales</taxon>
        <taxon>Glomerellaceae</taxon>
        <taxon>Colletotrichum</taxon>
        <taxon>Colletotrichum acutatum species complex</taxon>
    </lineage>
</organism>
<evidence type="ECO:0000313" key="3">
    <source>
        <dbReference type="Proteomes" id="UP001239795"/>
    </source>
</evidence>
<dbReference type="Proteomes" id="UP001239795">
    <property type="component" value="Unassembled WGS sequence"/>
</dbReference>
<proteinExistence type="predicted"/>
<dbReference type="AlphaFoldDB" id="A0AAI9U819"/>
<accession>A0AAI9U819</accession>
<evidence type="ECO:0000313" key="2">
    <source>
        <dbReference type="EMBL" id="KAK1452058.1"/>
    </source>
</evidence>
<dbReference type="EMBL" id="MLGG01000046">
    <property type="protein sequence ID" value="KAK1452058.1"/>
    <property type="molecule type" value="Genomic_DNA"/>
</dbReference>
<protein>
    <submittedName>
        <fullName evidence="2">Uncharacterized protein</fullName>
    </submittedName>
</protein>
<comment type="caution">
    <text evidence="2">The sequence shown here is derived from an EMBL/GenBank/DDBJ whole genome shotgun (WGS) entry which is preliminary data.</text>
</comment>
<reference evidence="2 3" key="1">
    <citation type="submission" date="2016-10" db="EMBL/GenBank/DDBJ databases">
        <title>The genome sequence of Colletotrichum fioriniae PJ7.</title>
        <authorList>
            <person name="Baroncelli R."/>
        </authorList>
    </citation>
    <scope>NUCLEOTIDE SEQUENCE [LARGE SCALE GENOMIC DNA]</scope>
    <source>
        <strain evidence="2">Col 31</strain>
    </source>
</reference>
<name>A0AAI9U819_9PEZI</name>
<keyword evidence="3" id="KW-1185">Reference proteome</keyword>
<evidence type="ECO:0000256" key="1">
    <source>
        <dbReference type="SAM" id="MobiDB-lite"/>
    </source>
</evidence>
<sequence length="34" mass="4131">MKTEKKNKIPKRKQHVRNGNGMKWNEKTLLCPFF</sequence>